<reference evidence="1 2" key="1">
    <citation type="submission" date="2017-10" db="EMBL/GenBank/DDBJ databases">
        <title>Sphingobium yanoikuyae S72.</title>
        <authorList>
            <person name="Sanchez E."/>
            <person name="Bustos P."/>
            <person name="Mendoza P."/>
            <person name="Guo X."/>
            <person name="Mendoza A."/>
        </authorList>
    </citation>
    <scope>NUCLEOTIDE SEQUENCE [LARGE SCALE GENOMIC DNA]</scope>
    <source>
        <strain evidence="1 2">S72</strain>
    </source>
</reference>
<dbReference type="RefSeq" id="WP_097385513.1">
    <property type="nucleotide sequence ID" value="NZ_CP023741.1"/>
</dbReference>
<protein>
    <submittedName>
        <fullName evidence="1">Uncharacterized protein</fullName>
    </submittedName>
</protein>
<dbReference type="Proteomes" id="UP000219422">
    <property type="component" value="Chromosome"/>
</dbReference>
<dbReference type="KEGG" id="sya:A6768_03805"/>
<dbReference type="AlphaFoldDB" id="A0A291N6V9"/>
<evidence type="ECO:0000313" key="1">
    <source>
        <dbReference type="EMBL" id="ATI83127.1"/>
    </source>
</evidence>
<evidence type="ECO:0000313" key="2">
    <source>
        <dbReference type="Proteomes" id="UP000219422"/>
    </source>
</evidence>
<gene>
    <name evidence="1" type="ORF">A6768_03805</name>
</gene>
<proteinExistence type="predicted"/>
<organism evidence="1 2">
    <name type="scientific">Sphingobium yanoikuyae</name>
    <name type="common">Sphingomonas yanoikuyae</name>
    <dbReference type="NCBI Taxonomy" id="13690"/>
    <lineage>
        <taxon>Bacteria</taxon>
        <taxon>Pseudomonadati</taxon>
        <taxon>Pseudomonadota</taxon>
        <taxon>Alphaproteobacteria</taxon>
        <taxon>Sphingomonadales</taxon>
        <taxon>Sphingomonadaceae</taxon>
        <taxon>Sphingobium</taxon>
    </lineage>
</organism>
<dbReference type="EMBL" id="CP023741">
    <property type="protein sequence ID" value="ATI83127.1"/>
    <property type="molecule type" value="Genomic_DNA"/>
</dbReference>
<accession>A0A291N6V9</accession>
<name>A0A291N6V9_SPHYA</name>
<dbReference type="GeneID" id="57775961"/>
<sequence>MISDGPLYLVTRDGARRLLEAVANGQLPFDAANYVADCIVMNDDFDFADEAVRDAIYFVEDDTGRLVAGEDDWRPTRDEILAELALLD</sequence>